<reference evidence="1 2" key="1">
    <citation type="submission" date="2024-06" db="EMBL/GenBank/DDBJ databases">
        <title>The Natural Products Discovery Center: Release of the First 8490 Sequenced Strains for Exploring Actinobacteria Biosynthetic Diversity.</title>
        <authorList>
            <person name="Kalkreuter E."/>
            <person name="Kautsar S.A."/>
            <person name="Yang D."/>
            <person name="Bader C.D."/>
            <person name="Teijaro C.N."/>
            <person name="Fluegel L."/>
            <person name="Davis C.M."/>
            <person name="Simpson J.R."/>
            <person name="Lauterbach L."/>
            <person name="Steele A.D."/>
            <person name="Gui C."/>
            <person name="Meng S."/>
            <person name="Li G."/>
            <person name="Viehrig K."/>
            <person name="Ye F."/>
            <person name="Su P."/>
            <person name="Kiefer A.F."/>
            <person name="Nichols A."/>
            <person name="Cepeda A.J."/>
            <person name="Yan W."/>
            <person name="Fan B."/>
            <person name="Jiang Y."/>
            <person name="Adhikari A."/>
            <person name="Zheng C.-J."/>
            <person name="Schuster L."/>
            <person name="Cowan T.M."/>
            <person name="Smanski M.J."/>
            <person name="Chevrette M.G."/>
            <person name="De Carvalho L.P.S."/>
            <person name="Shen B."/>
        </authorList>
    </citation>
    <scope>NUCLEOTIDE SEQUENCE [LARGE SCALE GENOMIC DNA]</scope>
    <source>
        <strain evidence="1 2">NPDC000234</strain>
    </source>
</reference>
<keyword evidence="2" id="KW-1185">Reference proteome</keyword>
<sequence length="125" mass="13298">MLNRTAPPEGAADSDQLPPDIATMRATAARLLAFDAKPIRTEELETLRIAMRGQIELLIPAVEALAAGFPKGDFPRECALAGAREASTRLRLGVGGSSPVRMSVSMKLARSVVALCDHFENLGGR</sequence>
<evidence type="ECO:0000313" key="2">
    <source>
        <dbReference type="Proteomes" id="UP001474181"/>
    </source>
</evidence>
<dbReference type="Pfam" id="PF19979">
    <property type="entry name" value="DUF6415"/>
    <property type="match status" value="1"/>
</dbReference>
<organism evidence="1 2">
    <name type="scientific">Streptomyces hyaluromycini</name>
    <dbReference type="NCBI Taxonomy" id="1377993"/>
    <lineage>
        <taxon>Bacteria</taxon>
        <taxon>Bacillati</taxon>
        <taxon>Actinomycetota</taxon>
        <taxon>Actinomycetes</taxon>
        <taxon>Kitasatosporales</taxon>
        <taxon>Streptomycetaceae</taxon>
        <taxon>Streptomyces</taxon>
    </lineage>
</organism>
<accession>A0ABV1X1P3</accession>
<proteinExistence type="predicted"/>
<dbReference type="InterPro" id="IPR046300">
    <property type="entry name" value="DUF6415"/>
</dbReference>
<comment type="caution">
    <text evidence="1">The sequence shown here is derived from an EMBL/GenBank/DDBJ whole genome shotgun (WGS) entry which is preliminary data.</text>
</comment>
<gene>
    <name evidence="1" type="ORF">ABT404_26220</name>
</gene>
<protein>
    <submittedName>
        <fullName evidence="1">DUF6415 family natural product biosynthesis protein</fullName>
    </submittedName>
</protein>
<name>A0ABV1X1P3_9ACTN</name>
<evidence type="ECO:0000313" key="1">
    <source>
        <dbReference type="EMBL" id="MER7182924.1"/>
    </source>
</evidence>
<dbReference type="RefSeq" id="WP_350783947.1">
    <property type="nucleotide sequence ID" value="NZ_JBEPEK010000209.1"/>
</dbReference>
<dbReference type="EMBL" id="JBEPEK010000209">
    <property type="protein sequence ID" value="MER7182924.1"/>
    <property type="molecule type" value="Genomic_DNA"/>
</dbReference>
<dbReference type="Proteomes" id="UP001474181">
    <property type="component" value="Unassembled WGS sequence"/>
</dbReference>